<accession>A0A3E1NME4</accession>
<organism evidence="1 2">
    <name type="scientific">Deminuibacter soli</name>
    <dbReference type="NCBI Taxonomy" id="2291815"/>
    <lineage>
        <taxon>Bacteria</taxon>
        <taxon>Pseudomonadati</taxon>
        <taxon>Bacteroidota</taxon>
        <taxon>Chitinophagia</taxon>
        <taxon>Chitinophagales</taxon>
        <taxon>Chitinophagaceae</taxon>
        <taxon>Deminuibacter</taxon>
    </lineage>
</organism>
<dbReference type="EMBL" id="QTJU01000002">
    <property type="protein sequence ID" value="RFM29099.1"/>
    <property type="molecule type" value="Genomic_DNA"/>
</dbReference>
<dbReference type="Proteomes" id="UP000261284">
    <property type="component" value="Unassembled WGS sequence"/>
</dbReference>
<dbReference type="RefSeq" id="WP_116847083.1">
    <property type="nucleotide sequence ID" value="NZ_QTJU01000002.1"/>
</dbReference>
<keyword evidence="2" id="KW-1185">Reference proteome</keyword>
<evidence type="ECO:0000313" key="2">
    <source>
        <dbReference type="Proteomes" id="UP000261284"/>
    </source>
</evidence>
<dbReference type="Pfam" id="PF20420">
    <property type="entry name" value="DUF6702"/>
    <property type="match status" value="1"/>
</dbReference>
<reference evidence="1 2" key="1">
    <citation type="submission" date="2018-08" db="EMBL/GenBank/DDBJ databases">
        <title>Chitinophagaceae sp. K23C18032701, a novel bacterium isolated from forest soil.</title>
        <authorList>
            <person name="Wang C."/>
        </authorList>
    </citation>
    <scope>NUCLEOTIDE SEQUENCE [LARGE SCALE GENOMIC DNA]</scope>
    <source>
        <strain evidence="1 2">K23C18032701</strain>
    </source>
</reference>
<sequence>MATVLLHSFLSIFLGLMHPFYVSMTDIQHNTTNKSLEISVRIFTDDFEGALRKNYPGKIDLIHPPDKNAINHDVADYINKHLQLQVNGKPAPYTFVGFEQQEESTWCYFEVSNVATLQQLQITNTLLHDYNTNQINMMHIKTGSKEKSDKLDYPDAVAKFVF</sequence>
<evidence type="ECO:0000313" key="1">
    <source>
        <dbReference type="EMBL" id="RFM29099.1"/>
    </source>
</evidence>
<proteinExistence type="predicted"/>
<dbReference type="InterPro" id="IPR046525">
    <property type="entry name" value="DUF6702"/>
</dbReference>
<name>A0A3E1NME4_9BACT</name>
<dbReference type="AlphaFoldDB" id="A0A3E1NME4"/>
<comment type="caution">
    <text evidence="1">The sequence shown here is derived from an EMBL/GenBank/DDBJ whole genome shotgun (WGS) entry which is preliminary data.</text>
</comment>
<protein>
    <recommendedName>
        <fullName evidence="3">Peptidase E</fullName>
    </recommendedName>
</protein>
<dbReference type="OrthoDB" id="5735516at2"/>
<evidence type="ECO:0008006" key="3">
    <source>
        <dbReference type="Google" id="ProtNLM"/>
    </source>
</evidence>
<gene>
    <name evidence="1" type="ORF">DXN05_10110</name>
</gene>